<evidence type="ECO:0000256" key="6">
    <source>
        <dbReference type="ARBA" id="ARBA00042523"/>
    </source>
</evidence>
<dbReference type="InterPro" id="IPR027408">
    <property type="entry name" value="PNPase/RNase_PH_dom_sf"/>
</dbReference>
<dbReference type="InterPro" id="IPR036345">
    <property type="entry name" value="ExoRNase_PH_dom2_sf"/>
</dbReference>
<dbReference type="GO" id="GO:0000467">
    <property type="term" value="P:exonucleolytic trimming to generate mature 3'-end of 5.8S rRNA from tricistronic rRNA transcript (SSU-rRNA, 5.8S rRNA, LSU-rRNA)"/>
    <property type="evidence" value="ECO:0007669"/>
    <property type="project" value="TreeGrafter"/>
</dbReference>
<keyword evidence="4" id="KW-0963">Cytoplasm</keyword>
<feature type="domain" description="Exoribonuclease phosphorolytic" evidence="7">
    <location>
        <begin position="35"/>
        <end position="167"/>
    </location>
</feature>
<name>A0A7S2PKB9_9STRA</name>
<dbReference type="Pfam" id="PF03725">
    <property type="entry name" value="RNase_PH_C"/>
    <property type="match status" value="1"/>
</dbReference>
<dbReference type="GO" id="GO:0034476">
    <property type="term" value="P:U5 snRNA 3'-end processing"/>
    <property type="evidence" value="ECO:0007669"/>
    <property type="project" value="TreeGrafter"/>
</dbReference>
<evidence type="ECO:0000259" key="7">
    <source>
        <dbReference type="Pfam" id="PF01138"/>
    </source>
</evidence>
<dbReference type="InterPro" id="IPR050590">
    <property type="entry name" value="Exosome_comp_Rrp42_subfam"/>
</dbReference>
<dbReference type="GO" id="GO:0071038">
    <property type="term" value="P:TRAMP-dependent tRNA surveillance pathway"/>
    <property type="evidence" value="ECO:0007669"/>
    <property type="project" value="TreeGrafter"/>
</dbReference>
<gene>
    <name evidence="9" type="ORF">LDAN0321_LOCUS17827</name>
</gene>
<evidence type="ECO:0000256" key="2">
    <source>
        <dbReference type="ARBA" id="ARBA00004604"/>
    </source>
</evidence>
<dbReference type="PANTHER" id="PTHR11097">
    <property type="entry name" value="EXOSOME COMPLEX EXONUCLEASE RIBOSOMAL RNA PROCESSING PROTEIN"/>
    <property type="match status" value="1"/>
</dbReference>
<proteinExistence type="inferred from homology"/>
<dbReference type="Pfam" id="PF01138">
    <property type="entry name" value="RNase_PH"/>
    <property type="match status" value="1"/>
</dbReference>
<dbReference type="GO" id="GO:0071035">
    <property type="term" value="P:nuclear polyadenylation-dependent rRNA catabolic process"/>
    <property type="evidence" value="ECO:0007669"/>
    <property type="project" value="TreeGrafter"/>
</dbReference>
<dbReference type="GO" id="GO:0005730">
    <property type="term" value="C:nucleolus"/>
    <property type="evidence" value="ECO:0007669"/>
    <property type="project" value="UniProtKB-SubCell"/>
</dbReference>
<dbReference type="GO" id="GO:0000176">
    <property type="term" value="C:nuclear exosome (RNase complex)"/>
    <property type="evidence" value="ECO:0007669"/>
    <property type="project" value="TreeGrafter"/>
</dbReference>
<evidence type="ECO:0000256" key="1">
    <source>
        <dbReference type="ARBA" id="ARBA00004496"/>
    </source>
</evidence>
<accession>A0A7S2PKB9</accession>
<keyword evidence="5" id="KW-0271">Exosome</keyword>
<evidence type="ECO:0000313" key="9">
    <source>
        <dbReference type="EMBL" id="CAD9604544.1"/>
    </source>
</evidence>
<dbReference type="GO" id="GO:0071028">
    <property type="term" value="P:nuclear mRNA surveillance"/>
    <property type="evidence" value="ECO:0007669"/>
    <property type="project" value="TreeGrafter"/>
</dbReference>
<evidence type="ECO:0000259" key="8">
    <source>
        <dbReference type="Pfam" id="PF03725"/>
    </source>
</evidence>
<evidence type="ECO:0000256" key="4">
    <source>
        <dbReference type="ARBA" id="ARBA00022490"/>
    </source>
</evidence>
<dbReference type="GO" id="GO:0034475">
    <property type="term" value="P:U4 snRNA 3'-end processing"/>
    <property type="evidence" value="ECO:0007669"/>
    <property type="project" value="TreeGrafter"/>
</dbReference>
<dbReference type="PANTHER" id="PTHR11097:SF8">
    <property type="entry name" value="EXOSOME COMPLEX COMPONENT RRP42"/>
    <property type="match status" value="1"/>
</dbReference>
<reference evidence="9" key="1">
    <citation type="submission" date="2021-01" db="EMBL/GenBank/DDBJ databases">
        <authorList>
            <person name="Corre E."/>
            <person name="Pelletier E."/>
            <person name="Niang G."/>
            <person name="Scheremetjew M."/>
            <person name="Finn R."/>
            <person name="Kale V."/>
            <person name="Holt S."/>
            <person name="Cochrane G."/>
            <person name="Meng A."/>
            <person name="Brown T."/>
            <person name="Cohen L."/>
        </authorList>
    </citation>
    <scope>NUCLEOTIDE SEQUENCE</scope>
    <source>
        <strain evidence="9">B650</strain>
    </source>
</reference>
<dbReference type="SUPFAM" id="SSF54211">
    <property type="entry name" value="Ribosomal protein S5 domain 2-like"/>
    <property type="match status" value="1"/>
</dbReference>
<dbReference type="GO" id="GO:0000177">
    <property type="term" value="C:cytoplasmic exosome (RNase complex)"/>
    <property type="evidence" value="ECO:0007669"/>
    <property type="project" value="TreeGrafter"/>
</dbReference>
<comment type="similarity">
    <text evidence="3">Belongs to the RNase PH family.</text>
</comment>
<comment type="subcellular location">
    <subcellularLocation>
        <location evidence="1">Cytoplasm</location>
    </subcellularLocation>
    <subcellularLocation>
        <location evidence="2">Nucleus</location>
        <location evidence="2">Nucleolus</location>
    </subcellularLocation>
</comment>
<dbReference type="SUPFAM" id="SSF55666">
    <property type="entry name" value="Ribonuclease PH domain 2-like"/>
    <property type="match status" value="1"/>
</dbReference>
<dbReference type="AlphaFoldDB" id="A0A7S2PKB9"/>
<dbReference type="GO" id="GO:0035925">
    <property type="term" value="F:mRNA 3'-UTR AU-rich region binding"/>
    <property type="evidence" value="ECO:0007669"/>
    <property type="project" value="TreeGrafter"/>
</dbReference>
<organism evidence="9">
    <name type="scientific">Leptocylindrus danicus</name>
    <dbReference type="NCBI Taxonomy" id="163516"/>
    <lineage>
        <taxon>Eukaryota</taxon>
        <taxon>Sar</taxon>
        <taxon>Stramenopiles</taxon>
        <taxon>Ochrophyta</taxon>
        <taxon>Bacillariophyta</taxon>
        <taxon>Coscinodiscophyceae</taxon>
        <taxon>Chaetocerotophycidae</taxon>
        <taxon>Leptocylindrales</taxon>
        <taxon>Leptocylindraceae</taxon>
        <taxon>Leptocylindrus</taxon>
    </lineage>
</organism>
<protein>
    <recommendedName>
        <fullName evidence="6">Ribosomal RNA-processing protein 42</fullName>
    </recommendedName>
</protein>
<dbReference type="InterPro" id="IPR015847">
    <property type="entry name" value="ExoRNase_PH_dom2"/>
</dbReference>
<sequence>MPNQQQESISQSEIVYTLQGCESNIRSDGRELTDVRPYEVTIGSILLSNGSARVSLPNGGTDILCSIKAEVVSSSSDVGVVEVAVEFLAGANTVAGSRIMRARQEAELSKILHKLLTSAVDLKGLCIVRRKWCWKLCVDILVVSSDGSLIDTCSLAVCAALNSTLLPNITPVDKKDSGGSGAKSKASDDFLVDGDINNAVSPPGSELCPISITVCKVGKQMIVDALPDEEICSTALVSVSVDRNGTICGVQKCGAGSLPGAQLNQIIDISVAVSKAFFAPLQRALQNQKVEGGASNVASSDLLQNYFEFV</sequence>
<dbReference type="InterPro" id="IPR020568">
    <property type="entry name" value="Ribosomal_Su5_D2-typ_SF"/>
</dbReference>
<dbReference type="GO" id="GO:0016075">
    <property type="term" value="P:rRNA catabolic process"/>
    <property type="evidence" value="ECO:0007669"/>
    <property type="project" value="TreeGrafter"/>
</dbReference>
<dbReference type="EMBL" id="HBGY01028820">
    <property type="protein sequence ID" value="CAD9604544.1"/>
    <property type="molecule type" value="Transcribed_RNA"/>
</dbReference>
<dbReference type="GO" id="GO:0034473">
    <property type="term" value="P:U1 snRNA 3'-end processing"/>
    <property type="evidence" value="ECO:0007669"/>
    <property type="project" value="TreeGrafter"/>
</dbReference>
<evidence type="ECO:0000256" key="3">
    <source>
        <dbReference type="ARBA" id="ARBA00006678"/>
    </source>
</evidence>
<evidence type="ECO:0000256" key="5">
    <source>
        <dbReference type="ARBA" id="ARBA00022835"/>
    </source>
</evidence>
<dbReference type="InterPro" id="IPR001247">
    <property type="entry name" value="ExoRNase_PH_dom1"/>
</dbReference>
<feature type="domain" description="Exoribonuclease phosphorolytic" evidence="8">
    <location>
        <begin position="209"/>
        <end position="271"/>
    </location>
</feature>
<dbReference type="Gene3D" id="3.30.230.70">
    <property type="entry name" value="GHMP Kinase, N-terminal domain"/>
    <property type="match status" value="1"/>
</dbReference>